<dbReference type="AlphaFoldDB" id="A0A5K1UNY7"/>
<dbReference type="VEuPathDB" id="AmoebaDB:EHI5A_064290"/>
<keyword evidence="1" id="KW-0175">Coiled coil</keyword>
<dbReference type="Proteomes" id="UP000078387">
    <property type="component" value="Unassembled WGS sequence"/>
</dbReference>
<evidence type="ECO:0000256" key="1">
    <source>
        <dbReference type="SAM" id="Coils"/>
    </source>
</evidence>
<accession>A0A5K1UNY7</accession>
<dbReference type="VEuPathDB" id="AmoebaDB:EHI_114360"/>
<name>A0A5K1UNY7_ENTHI</name>
<sequence>MLPIPRYPIQPQQPNVSVAHPGYEQHTYSQKEIEELNNENLKLQHEIEMLQEEIKKSKVHPINFTPPIAKLEVNPKIYRFRPFIIKLTINTSFGIEFTGEEVLSAITKAKIRKENDMFTNITTCWCSSNKEVVEIGVSNTGAIGPYQTDEGFVYVLDQCRSHCTSSRDHHHGRLILVVDQLPGIPPILSNGFELCARIKGELPEDVIPYSKDQIITPVPNVREKHRVDLQYDSVDLLFTAVFVFASSMTQQQVMETLNEIVSFLKSTEGYISSYSTDSAGMYVLYCYYSTYPLSCSASIQLKAYLSNEQKNYMNQDLHLSGQMRLLAVSL</sequence>
<evidence type="ECO:0000313" key="3">
    <source>
        <dbReference type="Proteomes" id="UP000078387"/>
    </source>
</evidence>
<dbReference type="VEuPathDB" id="AmoebaDB:EHI7A_134160"/>
<evidence type="ECO:0000313" key="2">
    <source>
        <dbReference type="EMBL" id="GAT97962.1"/>
    </source>
</evidence>
<dbReference type="VEuPathDB" id="AmoebaDB:EHI8A_152970"/>
<feature type="coiled-coil region" evidence="1">
    <location>
        <begin position="26"/>
        <end position="60"/>
    </location>
</feature>
<comment type="caution">
    <text evidence="2">The sequence shown here is derived from an EMBL/GenBank/DDBJ whole genome shotgun (WGS) entry which is preliminary data.</text>
</comment>
<dbReference type="VEuPathDB" id="AmoebaDB:KM1_149660"/>
<protein>
    <submittedName>
        <fullName evidence="2">Uncharacterized protein</fullName>
    </submittedName>
</protein>
<dbReference type="OMA" id="NQATIGP"/>
<proteinExistence type="predicted"/>
<gene>
    <name evidence="2" type="ORF">CL6EHI_114360</name>
</gene>
<dbReference type="EMBL" id="BDEQ01000001">
    <property type="protein sequence ID" value="GAT97962.1"/>
    <property type="molecule type" value="Genomic_DNA"/>
</dbReference>
<reference evidence="2 3" key="1">
    <citation type="submission" date="2016-05" db="EMBL/GenBank/DDBJ databases">
        <title>First whole genome sequencing of Entamoeba histolytica HM1:IMSS-clone-6.</title>
        <authorList>
            <person name="Mukherjee Avik.K."/>
            <person name="Izumyama S."/>
            <person name="Nakada-Tsukui K."/>
            <person name="Nozaki T."/>
        </authorList>
    </citation>
    <scope>NUCLEOTIDE SEQUENCE [LARGE SCALE GENOMIC DNA]</scope>
    <source>
        <strain evidence="2 3">HM1:IMSS clone 6</strain>
    </source>
</reference>
<organism evidence="2 3">
    <name type="scientific">Entamoeba histolytica</name>
    <dbReference type="NCBI Taxonomy" id="5759"/>
    <lineage>
        <taxon>Eukaryota</taxon>
        <taxon>Amoebozoa</taxon>
        <taxon>Evosea</taxon>
        <taxon>Archamoebae</taxon>
        <taxon>Mastigamoebida</taxon>
        <taxon>Entamoebidae</taxon>
        <taxon>Entamoeba</taxon>
    </lineage>
</organism>